<dbReference type="CDD" id="cd18297">
    <property type="entry name" value="BTB_POZ_ABTB2-like"/>
    <property type="match status" value="1"/>
</dbReference>
<dbReference type="InterPro" id="IPR059008">
    <property type="entry name" value="ABTB2/3_histone"/>
</dbReference>
<feature type="repeat" description="ANK" evidence="3">
    <location>
        <begin position="1107"/>
        <end position="1139"/>
    </location>
</feature>
<name>A0A5N5SLA5_9CRUS</name>
<gene>
    <name evidence="6" type="primary">AGXT_1</name>
    <name evidence="6" type="ORF">Anas_07409</name>
</gene>
<dbReference type="PROSITE" id="PS50097">
    <property type="entry name" value="BTB"/>
    <property type="match status" value="1"/>
</dbReference>
<dbReference type="Pfam" id="PF00651">
    <property type="entry name" value="BTB"/>
    <property type="match status" value="1"/>
</dbReference>
<feature type="compositionally biased region" description="Polar residues" evidence="4">
    <location>
        <begin position="525"/>
        <end position="544"/>
    </location>
</feature>
<evidence type="ECO:0000313" key="6">
    <source>
        <dbReference type="EMBL" id="KAB7494776.1"/>
    </source>
</evidence>
<dbReference type="InterPro" id="IPR052089">
    <property type="entry name" value="Ankyrin-BTB/POZ_domain"/>
</dbReference>
<accession>A0A5N5SLA5</accession>
<dbReference type="Gene3D" id="3.30.710.10">
    <property type="entry name" value="Potassium Channel Kv1.1, Chain A"/>
    <property type="match status" value="1"/>
</dbReference>
<dbReference type="SUPFAM" id="SSF47113">
    <property type="entry name" value="Histone-fold"/>
    <property type="match status" value="1"/>
</dbReference>
<dbReference type="InterPro" id="IPR009072">
    <property type="entry name" value="Histone-fold"/>
</dbReference>
<evidence type="ECO:0000256" key="4">
    <source>
        <dbReference type="SAM" id="MobiDB-lite"/>
    </source>
</evidence>
<feature type="compositionally biased region" description="Polar residues" evidence="4">
    <location>
        <begin position="415"/>
        <end position="427"/>
    </location>
</feature>
<evidence type="ECO:0000256" key="2">
    <source>
        <dbReference type="ARBA" id="ARBA00023043"/>
    </source>
</evidence>
<keyword evidence="7" id="KW-1185">Reference proteome</keyword>
<evidence type="ECO:0000259" key="5">
    <source>
        <dbReference type="PROSITE" id="PS50097"/>
    </source>
</evidence>
<dbReference type="InterPro" id="IPR036770">
    <property type="entry name" value="Ankyrin_rpt-contain_sf"/>
</dbReference>
<dbReference type="CDD" id="cd22913">
    <property type="entry name" value="HFD_ABTB2-like"/>
    <property type="match status" value="1"/>
</dbReference>
<dbReference type="Pfam" id="PF26281">
    <property type="entry name" value="Histone_ABTB"/>
    <property type="match status" value="1"/>
</dbReference>
<feature type="region of interest" description="Disordered" evidence="4">
    <location>
        <begin position="470"/>
        <end position="561"/>
    </location>
</feature>
<feature type="region of interest" description="Disordered" evidence="4">
    <location>
        <begin position="408"/>
        <end position="450"/>
    </location>
</feature>
<dbReference type="Gene3D" id="1.10.20.10">
    <property type="entry name" value="Histone, subunit A"/>
    <property type="match status" value="1"/>
</dbReference>
<evidence type="ECO:0000256" key="3">
    <source>
        <dbReference type="PROSITE-ProRule" id="PRU00023"/>
    </source>
</evidence>
<feature type="region of interest" description="Disordered" evidence="4">
    <location>
        <begin position="37"/>
        <end position="198"/>
    </location>
</feature>
<keyword evidence="6" id="KW-0670">Pyruvate</keyword>
<organism evidence="6 7">
    <name type="scientific">Armadillidium nasatum</name>
    <dbReference type="NCBI Taxonomy" id="96803"/>
    <lineage>
        <taxon>Eukaryota</taxon>
        <taxon>Metazoa</taxon>
        <taxon>Ecdysozoa</taxon>
        <taxon>Arthropoda</taxon>
        <taxon>Crustacea</taxon>
        <taxon>Multicrustacea</taxon>
        <taxon>Malacostraca</taxon>
        <taxon>Eumalacostraca</taxon>
        <taxon>Peracarida</taxon>
        <taxon>Isopoda</taxon>
        <taxon>Oniscidea</taxon>
        <taxon>Crinocheta</taxon>
        <taxon>Armadillidiidae</taxon>
        <taxon>Armadillidium</taxon>
    </lineage>
</organism>
<evidence type="ECO:0000256" key="1">
    <source>
        <dbReference type="ARBA" id="ARBA00022737"/>
    </source>
</evidence>
<dbReference type="InterPro" id="IPR011333">
    <property type="entry name" value="SKP1/BTB/POZ_sf"/>
</dbReference>
<feature type="compositionally biased region" description="Low complexity" evidence="4">
    <location>
        <begin position="587"/>
        <end position="604"/>
    </location>
</feature>
<dbReference type="InterPro" id="IPR000210">
    <property type="entry name" value="BTB/POZ_dom"/>
</dbReference>
<feature type="domain" description="BTB" evidence="5">
    <location>
        <begin position="1368"/>
        <end position="1429"/>
    </location>
</feature>
<dbReference type="Proteomes" id="UP000326759">
    <property type="component" value="Unassembled WGS sequence"/>
</dbReference>
<proteinExistence type="predicted"/>
<dbReference type="PROSITE" id="PS50297">
    <property type="entry name" value="ANK_REP_REGION"/>
    <property type="match status" value="1"/>
</dbReference>
<dbReference type="SMART" id="SM00225">
    <property type="entry name" value="BTB"/>
    <property type="match status" value="1"/>
</dbReference>
<dbReference type="EMBL" id="SEYY01023580">
    <property type="protein sequence ID" value="KAB7494776.1"/>
    <property type="molecule type" value="Genomic_DNA"/>
</dbReference>
<feature type="compositionally biased region" description="Low complexity" evidence="4">
    <location>
        <begin position="95"/>
        <end position="107"/>
    </location>
</feature>
<reference evidence="6 7" key="1">
    <citation type="journal article" date="2019" name="PLoS Biol.">
        <title>Sex chromosomes control vertical transmission of feminizing Wolbachia symbionts in an isopod.</title>
        <authorList>
            <person name="Becking T."/>
            <person name="Chebbi M.A."/>
            <person name="Giraud I."/>
            <person name="Moumen B."/>
            <person name="Laverre T."/>
            <person name="Caubet Y."/>
            <person name="Peccoud J."/>
            <person name="Gilbert C."/>
            <person name="Cordaux R."/>
        </authorList>
    </citation>
    <scope>NUCLEOTIDE SEQUENCE [LARGE SCALE GENOMIC DNA]</scope>
    <source>
        <strain evidence="6">ANa2</strain>
        <tissue evidence="6">Whole body excluding digestive tract and cuticle</tissue>
    </source>
</reference>
<dbReference type="OrthoDB" id="2316821at2759"/>
<dbReference type="CDD" id="cd18491">
    <property type="entry name" value="BACK_ABTB2_like"/>
    <property type="match status" value="1"/>
</dbReference>
<dbReference type="GO" id="GO:0046982">
    <property type="term" value="F:protein heterodimerization activity"/>
    <property type="evidence" value="ECO:0007669"/>
    <property type="project" value="InterPro"/>
</dbReference>
<feature type="compositionally biased region" description="Basic residues" evidence="4">
    <location>
        <begin position="435"/>
        <end position="449"/>
    </location>
</feature>
<feature type="compositionally biased region" description="Polar residues" evidence="4">
    <location>
        <begin position="471"/>
        <end position="499"/>
    </location>
</feature>
<feature type="region of interest" description="Disordered" evidence="4">
    <location>
        <begin position="585"/>
        <end position="604"/>
    </location>
</feature>
<feature type="compositionally biased region" description="Low complexity" evidence="4">
    <location>
        <begin position="41"/>
        <end position="59"/>
    </location>
</feature>
<dbReference type="Gene3D" id="1.25.40.20">
    <property type="entry name" value="Ankyrin repeat-containing domain"/>
    <property type="match status" value="1"/>
</dbReference>
<feature type="compositionally biased region" description="Polar residues" evidence="4">
    <location>
        <begin position="117"/>
        <end position="146"/>
    </location>
</feature>
<dbReference type="SUPFAM" id="SSF54695">
    <property type="entry name" value="POZ domain"/>
    <property type="match status" value="1"/>
</dbReference>
<dbReference type="Pfam" id="PF12796">
    <property type="entry name" value="Ank_2"/>
    <property type="match status" value="1"/>
</dbReference>
<dbReference type="InterPro" id="IPR002110">
    <property type="entry name" value="Ankyrin_rpt"/>
</dbReference>
<evidence type="ECO:0000313" key="7">
    <source>
        <dbReference type="Proteomes" id="UP000326759"/>
    </source>
</evidence>
<sequence>MRMTLLKETFSKNKENLIIFRVLDILKKRPGDVTAAMLRAQQQQQQQQQQSQQLSQLPQSSPPNSKPASRDAATVTISPNKSQGTRDLNQDFLTKPQQQQQQQQQDLPPKPQGLPQSQEFSSKNSDYPQLQPSQDNQPKEFQSSRMPQGRDRHNQNVSMTQTVTSTSSSSIRDRISSPHRVTSPPVKLLDSQRLPTPPTKLIDHRQIEFSKVDSNKKDSSNLPLIVGQSVVSPKTTSTHFVQQYPEKDTSVNSQNISGPAWEGGYLLMPEKYPNAVNNSYSPVAISGLPVQQLPSPITKLNNNNAQEKAVDGDKDLPYITSKNGNRLSPLGSDCTEDKFYEYPHPEKDETGIAEVMVDGFDLKKLNEVTSKMALTVLPGDVEDFNEVNKQHMINHVNHLKNHNQGHTTVVGRATPESTDCGSLSKSSSDGDHVFNRKRPPTKLRSKRRNILSFPQHLSIDELRSIQRRQDSYNCGGSSSDENRSSGHASMSDGHSSTPPFDTLPRHHHSKTNLKSVPEDERLSVGVTSNQIQPGNTIHQPSSSGRRGLVRPRNRVASKDDLSLSLESASGLEDIKQAIEQLTMRSQGSRTSYSTSTFSSISGSEGEPVRRLMRHSSLDTINTNVTSADEFVWVDSHNRLVELQQLPWSNQDVLRVIQQGRVREQLHKVSMEAVPRLSYLLQRALVRVAREAQRLTRPLAMCSKREVSSAFKIACLRAAAMYTVSGDQLRQGKSARAGLNLSVSRFMRWMCDVRLGKFIHEYAAVYLTSGMENLLEEMIIQCLPSESDQILTAAALEHAITNNGDLWGLLQPYAHLNAGRTATGALCLPRWASGSSSKDRLSVSSSNNDSISDCINMAAASPGISGSVGSVGGSTSSGSIGGDGNCGGANCGMTSQSSRCSSSVTLTSEEQNRNLKARVCGQTLEQTLLTTCVGSLAELSELVNRVAPHLHKVTNPTNPARPPQVNWGPSSLHSLFYFMRCSQLEHAEHLSRAPVQELVYERPYIVLPPLVEWVRVATAHTEHRHSNVVDKDDVMQAARILLPGVDCPPRMIGYEELMCPRRQLDEVECAKKFKIDLAFKMLSCGRTDLVPHALQLLPSTKVNTVNEYGLTPLMLACIRGDEPIVQMLLDAGADVDAETPPTGPAYLMANPETQHWTALTYASIHGHLSIARTLLEKKANVEGGARLAEEKCTETPLQVAAAAGHLEMMSLLLGVGYNSLGTPGDSSAQMVKLTKQQIKTLQEAMYHSAESGHLEMTLDLRNLGVPWTLHCWMHTLATAHEHRLESIINQLLQDFLQDWPEDYSAQFVDECLPLLFAIFRYSKNEGTSLLLADIFSSCYGKGPIKEIRDTSISSGARIDPKFVNNPELSDVQFRVEGRVFYAHKIILVNASSRFQQMLNSKACDGNPPIVQIHDIRYDIFELVMQSLYKGGCENLEVEAVDVLELMAAANFFQLDSLLRYCEARCSQLVHVENVVSMYVHAKVYGAMQLLEFCQGFLLQNMVALLTYDDSVRRLIFGKKLHNHDVLSGLLLTLQARINERASPRAGKK</sequence>
<dbReference type="SUPFAM" id="SSF48403">
    <property type="entry name" value="Ankyrin repeat"/>
    <property type="match status" value="1"/>
</dbReference>
<keyword evidence="2 3" id="KW-0040">ANK repeat</keyword>
<comment type="caution">
    <text evidence="6">The sequence shown here is derived from an EMBL/GenBank/DDBJ whole genome shotgun (WGS) entry which is preliminary data.</text>
</comment>
<dbReference type="SMART" id="SM00248">
    <property type="entry name" value="ANK"/>
    <property type="match status" value="4"/>
</dbReference>
<keyword evidence="1" id="KW-0677">Repeat</keyword>
<dbReference type="GO" id="GO:0008483">
    <property type="term" value="F:transaminase activity"/>
    <property type="evidence" value="ECO:0007669"/>
    <property type="project" value="UniProtKB-KW"/>
</dbReference>
<dbReference type="PANTHER" id="PTHR46071">
    <property type="entry name" value="ANKYRIN REPEAT AND BTB/POZ DOMAIN-CONTAINING"/>
    <property type="match status" value="1"/>
</dbReference>
<protein>
    <submittedName>
        <fullName evidence="6">Serine--pyruvate aminotransferase, mitochondrial</fullName>
    </submittedName>
</protein>
<dbReference type="PROSITE" id="PS50088">
    <property type="entry name" value="ANK_REPEAT"/>
    <property type="match status" value="1"/>
</dbReference>
<keyword evidence="6" id="KW-0032">Aminotransferase</keyword>
<keyword evidence="6" id="KW-0808">Transferase</keyword>
<feature type="compositionally biased region" description="Polar residues" evidence="4">
    <location>
        <begin position="75"/>
        <end position="87"/>
    </location>
</feature>
<dbReference type="PANTHER" id="PTHR46071:SF2">
    <property type="entry name" value="ANKYRIN REPEAT AND BTB_POZ DOMAIN-CONTAINING PROTEIN 2-LIKE PROTEIN"/>
    <property type="match status" value="1"/>
</dbReference>